<evidence type="ECO:0000313" key="3">
    <source>
        <dbReference type="Proteomes" id="UP001595645"/>
    </source>
</evidence>
<feature type="region of interest" description="Disordered" evidence="1">
    <location>
        <begin position="82"/>
        <end position="211"/>
    </location>
</feature>
<dbReference type="RefSeq" id="WP_378239531.1">
    <property type="nucleotide sequence ID" value="NZ_JBHRWK010000020.1"/>
</dbReference>
<feature type="region of interest" description="Disordered" evidence="1">
    <location>
        <begin position="1"/>
        <end position="50"/>
    </location>
</feature>
<organism evidence="2 3">
    <name type="scientific">Amycolatopsis speibonae</name>
    <dbReference type="NCBI Taxonomy" id="1450224"/>
    <lineage>
        <taxon>Bacteria</taxon>
        <taxon>Bacillati</taxon>
        <taxon>Actinomycetota</taxon>
        <taxon>Actinomycetes</taxon>
        <taxon>Pseudonocardiales</taxon>
        <taxon>Pseudonocardiaceae</taxon>
        <taxon>Amycolatopsis</taxon>
    </lineage>
</organism>
<feature type="compositionally biased region" description="Low complexity" evidence="1">
    <location>
        <begin position="115"/>
        <end position="128"/>
    </location>
</feature>
<evidence type="ECO:0008006" key="4">
    <source>
        <dbReference type="Google" id="ProtNLM"/>
    </source>
</evidence>
<accession>A0ABV7NZ55</accession>
<reference evidence="3" key="1">
    <citation type="journal article" date="2019" name="Int. J. Syst. Evol. Microbiol.">
        <title>The Global Catalogue of Microorganisms (GCM) 10K type strain sequencing project: providing services to taxonomists for standard genome sequencing and annotation.</title>
        <authorList>
            <consortium name="The Broad Institute Genomics Platform"/>
            <consortium name="The Broad Institute Genome Sequencing Center for Infectious Disease"/>
            <person name="Wu L."/>
            <person name="Ma J."/>
        </authorList>
    </citation>
    <scope>NUCLEOTIDE SEQUENCE [LARGE SCALE GENOMIC DNA]</scope>
    <source>
        <strain evidence="3">CGMCC 4.7676</strain>
    </source>
</reference>
<evidence type="ECO:0000256" key="1">
    <source>
        <dbReference type="SAM" id="MobiDB-lite"/>
    </source>
</evidence>
<sequence length="294" mass="29844">MSQENSNTRTTPATDTIDSVSHLHVVADAPRQQNAPTTEDKVREALTDNPGATTAALATAAGVGRSTAAKILARWGLDGSAIRTAGDGPRHPDTWTSSPSGHDTDTPGTVDTRPDTTASDTTDHTATANEPGPDGAITTAVQEAATGPAADDAPEATATDTNDETGSATASAVETSPLPDTTLGAPGDNATGTGPSAAESPADTDTVAKNRLPKGGLRALVEEYLTEHPGENFGPAKIGKDLGRSGGAVNNALEKLVGDRYVIKTCEAPKRFAINPDKTDVSATSDNTEPAVDA</sequence>
<feature type="compositionally biased region" description="Low complexity" evidence="1">
    <location>
        <begin position="144"/>
        <end position="166"/>
    </location>
</feature>
<proteinExistence type="predicted"/>
<feature type="compositionally biased region" description="Polar residues" evidence="1">
    <location>
        <begin position="1"/>
        <end position="19"/>
    </location>
</feature>
<comment type="caution">
    <text evidence="2">The sequence shown here is derived from an EMBL/GenBank/DDBJ whole genome shotgun (WGS) entry which is preliminary data.</text>
</comment>
<dbReference type="EMBL" id="JBHRWK010000020">
    <property type="protein sequence ID" value="MFC3450796.1"/>
    <property type="molecule type" value="Genomic_DNA"/>
</dbReference>
<keyword evidence="3" id="KW-1185">Reference proteome</keyword>
<name>A0ABV7NZ55_9PSEU</name>
<dbReference type="Proteomes" id="UP001595645">
    <property type="component" value="Unassembled WGS sequence"/>
</dbReference>
<protein>
    <recommendedName>
        <fullName evidence="4">MarR family transcriptional regulator</fullName>
    </recommendedName>
</protein>
<evidence type="ECO:0000313" key="2">
    <source>
        <dbReference type="EMBL" id="MFC3450796.1"/>
    </source>
</evidence>
<feature type="compositionally biased region" description="Polar residues" evidence="1">
    <location>
        <begin position="94"/>
        <end position="109"/>
    </location>
</feature>
<gene>
    <name evidence="2" type="ORF">ACFOSH_15285</name>
</gene>